<reference evidence="2 3" key="1">
    <citation type="journal article" date="2011" name="Science">
        <title>The ecoresponsive genome of Daphnia pulex.</title>
        <authorList>
            <person name="Colbourne J.K."/>
            <person name="Pfrender M.E."/>
            <person name="Gilbert D."/>
            <person name="Thomas W.K."/>
            <person name="Tucker A."/>
            <person name="Oakley T.H."/>
            <person name="Tokishita S."/>
            <person name="Aerts A."/>
            <person name="Arnold G.J."/>
            <person name="Basu M.K."/>
            <person name="Bauer D.J."/>
            <person name="Caceres C.E."/>
            <person name="Carmel L."/>
            <person name="Casola C."/>
            <person name="Choi J.H."/>
            <person name="Detter J.C."/>
            <person name="Dong Q."/>
            <person name="Dusheyko S."/>
            <person name="Eads B.D."/>
            <person name="Frohlich T."/>
            <person name="Geiler-Samerotte K.A."/>
            <person name="Gerlach D."/>
            <person name="Hatcher P."/>
            <person name="Jogdeo S."/>
            <person name="Krijgsveld J."/>
            <person name="Kriventseva E.V."/>
            <person name="Kultz D."/>
            <person name="Laforsch C."/>
            <person name="Lindquist E."/>
            <person name="Lopez J."/>
            <person name="Manak J.R."/>
            <person name="Muller J."/>
            <person name="Pangilinan J."/>
            <person name="Patwardhan R.P."/>
            <person name="Pitluck S."/>
            <person name="Pritham E.J."/>
            <person name="Rechtsteiner A."/>
            <person name="Rho M."/>
            <person name="Rogozin I.B."/>
            <person name="Sakarya O."/>
            <person name="Salamov A."/>
            <person name="Schaack S."/>
            <person name="Shapiro H."/>
            <person name="Shiga Y."/>
            <person name="Skalitzky C."/>
            <person name="Smith Z."/>
            <person name="Souvorov A."/>
            <person name="Sung W."/>
            <person name="Tang Z."/>
            <person name="Tsuchiya D."/>
            <person name="Tu H."/>
            <person name="Vos H."/>
            <person name="Wang M."/>
            <person name="Wolf Y.I."/>
            <person name="Yamagata H."/>
            <person name="Yamada T."/>
            <person name="Ye Y."/>
            <person name="Shaw J.R."/>
            <person name="Andrews J."/>
            <person name="Crease T.J."/>
            <person name="Tang H."/>
            <person name="Lucas S.M."/>
            <person name="Robertson H.M."/>
            <person name="Bork P."/>
            <person name="Koonin E.V."/>
            <person name="Zdobnov E.M."/>
            <person name="Grigoriev I.V."/>
            <person name="Lynch M."/>
            <person name="Boore J.L."/>
        </authorList>
    </citation>
    <scope>NUCLEOTIDE SEQUENCE [LARGE SCALE GENOMIC DNA]</scope>
</reference>
<proteinExistence type="predicted"/>
<dbReference type="AlphaFoldDB" id="E9I6H3"/>
<accession>E9I6H3</accession>
<evidence type="ECO:0000313" key="3">
    <source>
        <dbReference type="Proteomes" id="UP000000305"/>
    </source>
</evidence>
<protein>
    <submittedName>
        <fullName evidence="2">Uncharacterized protein</fullName>
    </submittedName>
</protein>
<sequence length="188" mass="20340">MRRYLSLVAIVVVLAIAAIGYRHISAVHAEPEPFNAHQWQERSDQTLLNDPGCVRGGMALTLVQSGGLPGLSKEKILEQLGQAEAGHATQLRYGLGQCHWDWRHSTLVAAPGRRQKSSLRVQLGLPTGPSASTWVATSFQRYVSRYPGIGNKVSVFASHGVAVMPTPVSQQGTAAPRAPVPSLQNFKR</sequence>
<dbReference type="EMBL" id="GL736456">
    <property type="protein sequence ID" value="EFX60407.1"/>
    <property type="molecule type" value="Genomic_DNA"/>
</dbReference>
<feature type="region of interest" description="Disordered" evidence="1">
    <location>
        <begin position="167"/>
        <end position="188"/>
    </location>
</feature>
<dbReference type="InParanoid" id="E9I6H3"/>
<dbReference type="KEGG" id="dpx:DAPPUDRAFT_124289"/>
<dbReference type="Proteomes" id="UP000000305">
    <property type="component" value="Unassembled WGS sequence"/>
</dbReference>
<evidence type="ECO:0000313" key="2">
    <source>
        <dbReference type="EMBL" id="EFX60407.1"/>
    </source>
</evidence>
<organism evidence="2 3">
    <name type="scientific">Daphnia pulex</name>
    <name type="common">Water flea</name>
    <dbReference type="NCBI Taxonomy" id="6669"/>
    <lineage>
        <taxon>Eukaryota</taxon>
        <taxon>Metazoa</taxon>
        <taxon>Ecdysozoa</taxon>
        <taxon>Arthropoda</taxon>
        <taxon>Crustacea</taxon>
        <taxon>Branchiopoda</taxon>
        <taxon>Diplostraca</taxon>
        <taxon>Cladocera</taxon>
        <taxon>Anomopoda</taxon>
        <taxon>Daphniidae</taxon>
        <taxon>Daphnia</taxon>
    </lineage>
</organism>
<evidence type="ECO:0000256" key="1">
    <source>
        <dbReference type="SAM" id="MobiDB-lite"/>
    </source>
</evidence>
<gene>
    <name evidence="2" type="ORF">DAPPUDRAFT_124289</name>
</gene>
<keyword evidence="3" id="KW-1185">Reference proteome</keyword>
<dbReference type="HOGENOM" id="CLU_1442470_0_0_1"/>
<name>E9I6H3_DAPPU</name>